<dbReference type="AlphaFoldDB" id="A0A645HXN8"/>
<gene>
    <name evidence="2" type="ORF">SDC9_191210</name>
</gene>
<dbReference type="Gene3D" id="3.40.630.120">
    <property type="match status" value="1"/>
</dbReference>
<accession>A0A645HXN8</accession>
<name>A0A645HXN8_9ZZZZ</name>
<evidence type="ECO:0000259" key="1">
    <source>
        <dbReference type="Pfam" id="PF18164"/>
    </source>
</evidence>
<evidence type="ECO:0000313" key="2">
    <source>
        <dbReference type="EMBL" id="MPN43650.1"/>
    </source>
</evidence>
<dbReference type="InterPro" id="IPR041644">
    <property type="entry name" value="GNAT_C"/>
</dbReference>
<proteinExistence type="predicted"/>
<dbReference type="Pfam" id="PF18164">
    <property type="entry name" value="GNAT_C"/>
    <property type="match status" value="1"/>
</dbReference>
<feature type="domain" description="GNAT-like C-terminal" evidence="1">
    <location>
        <begin position="1"/>
        <end position="109"/>
    </location>
</feature>
<sequence length="124" mass="14082">MSPEKARESLLMAKEFYSALPDASRRPVAVKCISWIFNPNLPEILPPDSNLVSLLKMVHPYPVHSGREDGLWFVFLHESKFDPATASRASSLQRAILDYIEKGGRWRSGGMFIMMDEIQQGFLN</sequence>
<protein>
    <recommendedName>
        <fullName evidence="1">GNAT-like C-terminal domain-containing protein</fullName>
    </recommendedName>
</protein>
<dbReference type="EMBL" id="VSSQ01102175">
    <property type="protein sequence ID" value="MPN43650.1"/>
    <property type="molecule type" value="Genomic_DNA"/>
</dbReference>
<comment type="caution">
    <text evidence="2">The sequence shown here is derived from an EMBL/GenBank/DDBJ whole genome shotgun (WGS) entry which is preliminary data.</text>
</comment>
<reference evidence="2" key="1">
    <citation type="submission" date="2019-08" db="EMBL/GenBank/DDBJ databases">
        <authorList>
            <person name="Kucharzyk K."/>
            <person name="Murdoch R.W."/>
            <person name="Higgins S."/>
            <person name="Loffler F."/>
        </authorList>
    </citation>
    <scope>NUCLEOTIDE SEQUENCE</scope>
</reference>
<organism evidence="2">
    <name type="scientific">bioreactor metagenome</name>
    <dbReference type="NCBI Taxonomy" id="1076179"/>
    <lineage>
        <taxon>unclassified sequences</taxon>
        <taxon>metagenomes</taxon>
        <taxon>ecological metagenomes</taxon>
    </lineage>
</organism>